<dbReference type="AlphaFoldDB" id="A0A2P6VE51"/>
<comment type="caution">
    <text evidence="2">The sequence shown here is derived from an EMBL/GenBank/DDBJ whole genome shotgun (WGS) entry which is preliminary data.</text>
</comment>
<feature type="region of interest" description="Disordered" evidence="1">
    <location>
        <begin position="79"/>
        <end position="147"/>
    </location>
</feature>
<organism evidence="2 3">
    <name type="scientific">Micractinium conductrix</name>
    <dbReference type="NCBI Taxonomy" id="554055"/>
    <lineage>
        <taxon>Eukaryota</taxon>
        <taxon>Viridiplantae</taxon>
        <taxon>Chlorophyta</taxon>
        <taxon>core chlorophytes</taxon>
        <taxon>Trebouxiophyceae</taxon>
        <taxon>Chlorellales</taxon>
        <taxon>Chlorellaceae</taxon>
        <taxon>Chlorella clade</taxon>
        <taxon>Micractinium</taxon>
    </lineage>
</organism>
<gene>
    <name evidence="2" type="ORF">C2E20_4459</name>
</gene>
<evidence type="ECO:0000256" key="1">
    <source>
        <dbReference type="SAM" id="MobiDB-lite"/>
    </source>
</evidence>
<protein>
    <submittedName>
        <fullName evidence="2">Uncharacterized protein</fullName>
    </submittedName>
</protein>
<name>A0A2P6VE51_9CHLO</name>
<accession>A0A2P6VE51</accession>
<keyword evidence="3" id="KW-1185">Reference proteome</keyword>
<proteinExistence type="predicted"/>
<sequence>MRRTPRLTERRPHPATAGGRGASPFGSEPPLSPQDALMAALREAGVAPDAIQIGRAKDDDETWLDVLEAEDDVWMREPAAPSEFMELLEGGLGGSSGSHSSGSNSSSSSESSSSGTPQQQQLGAQPLPTQAQQQQAQQQQQQQPGGA</sequence>
<dbReference type="Proteomes" id="UP000239649">
    <property type="component" value="Unassembled WGS sequence"/>
</dbReference>
<dbReference type="EMBL" id="LHPF02000011">
    <property type="protein sequence ID" value="PSC72341.1"/>
    <property type="molecule type" value="Genomic_DNA"/>
</dbReference>
<reference evidence="2 3" key="1">
    <citation type="journal article" date="2018" name="Plant J.">
        <title>Genome sequences of Chlorella sorokiniana UTEX 1602 and Micractinium conductrix SAG 241.80: implications to maltose excretion by a green alga.</title>
        <authorList>
            <person name="Arriola M.B."/>
            <person name="Velmurugan N."/>
            <person name="Zhang Y."/>
            <person name="Plunkett M.H."/>
            <person name="Hondzo H."/>
            <person name="Barney B.M."/>
        </authorList>
    </citation>
    <scope>NUCLEOTIDE SEQUENCE [LARGE SCALE GENOMIC DNA]</scope>
    <source>
        <strain evidence="2 3">SAG 241.80</strain>
    </source>
</reference>
<evidence type="ECO:0000313" key="2">
    <source>
        <dbReference type="EMBL" id="PSC72341.1"/>
    </source>
</evidence>
<evidence type="ECO:0000313" key="3">
    <source>
        <dbReference type="Proteomes" id="UP000239649"/>
    </source>
</evidence>
<feature type="compositionally biased region" description="Low complexity" evidence="1">
    <location>
        <begin position="97"/>
        <end position="147"/>
    </location>
</feature>
<feature type="compositionally biased region" description="Basic and acidic residues" evidence="1">
    <location>
        <begin position="1"/>
        <end position="12"/>
    </location>
</feature>
<feature type="region of interest" description="Disordered" evidence="1">
    <location>
        <begin position="1"/>
        <end position="35"/>
    </location>
</feature>